<evidence type="ECO:0000256" key="1">
    <source>
        <dbReference type="ARBA" id="ARBA00022737"/>
    </source>
</evidence>
<feature type="domain" description="Fungal STAND N-terminal Goodbye" evidence="3">
    <location>
        <begin position="25"/>
        <end position="141"/>
    </location>
</feature>
<organism evidence="5 6">
    <name type="scientific">Fusarium equiseti</name>
    <name type="common">Fusarium scirpi</name>
    <dbReference type="NCBI Taxonomy" id="61235"/>
    <lineage>
        <taxon>Eukaryota</taxon>
        <taxon>Fungi</taxon>
        <taxon>Dikarya</taxon>
        <taxon>Ascomycota</taxon>
        <taxon>Pezizomycotina</taxon>
        <taxon>Sordariomycetes</taxon>
        <taxon>Hypocreomycetidae</taxon>
        <taxon>Hypocreales</taxon>
        <taxon>Nectriaceae</taxon>
        <taxon>Fusarium</taxon>
        <taxon>Fusarium incarnatum-equiseti species complex</taxon>
    </lineage>
</organism>
<gene>
    <name evidence="5" type="ORF">NW768_001094</name>
</gene>
<evidence type="ECO:0000313" key="5">
    <source>
        <dbReference type="EMBL" id="KAJ4139750.1"/>
    </source>
</evidence>
<dbReference type="Gene3D" id="3.40.50.300">
    <property type="entry name" value="P-loop containing nucleotide triphosphate hydrolases"/>
    <property type="match status" value="1"/>
</dbReference>
<dbReference type="PANTHER" id="PTHR10039:SF17">
    <property type="entry name" value="FUNGAL STAND N-TERMINAL GOODBYE DOMAIN-CONTAINING PROTEIN-RELATED"/>
    <property type="match status" value="1"/>
</dbReference>
<dbReference type="InterPro" id="IPR027417">
    <property type="entry name" value="P-loop_NTPase"/>
</dbReference>
<feature type="compositionally biased region" description="Basic and acidic residues" evidence="2">
    <location>
        <begin position="1331"/>
        <end position="1341"/>
    </location>
</feature>
<reference evidence="5" key="1">
    <citation type="submission" date="2022-09" db="EMBL/GenBank/DDBJ databases">
        <title>Fusarium specimens isolated from Avocado Roots.</title>
        <authorList>
            <person name="Stajich J."/>
            <person name="Roper C."/>
            <person name="Heimlech-Rivalta G."/>
        </authorList>
    </citation>
    <scope>NUCLEOTIDE SEQUENCE</scope>
    <source>
        <strain evidence="5">CF00095</strain>
    </source>
</reference>
<evidence type="ECO:0008006" key="7">
    <source>
        <dbReference type="Google" id="ProtNLM"/>
    </source>
</evidence>
<dbReference type="SUPFAM" id="SSF52540">
    <property type="entry name" value="P-loop containing nucleoside triphosphate hydrolases"/>
    <property type="match status" value="1"/>
</dbReference>
<dbReference type="Pfam" id="PF17109">
    <property type="entry name" value="Goodbye"/>
    <property type="match status" value="1"/>
</dbReference>
<evidence type="ECO:0000259" key="4">
    <source>
        <dbReference type="Pfam" id="PF24883"/>
    </source>
</evidence>
<accession>A0ABQ8RPR0</accession>
<feature type="region of interest" description="Disordered" evidence="2">
    <location>
        <begin position="1306"/>
        <end position="1347"/>
    </location>
</feature>
<keyword evidence="6" id="KW-1185">Reference proteome</keyword>
<protein>
    <recommendedName>
        <fullName evidence="7">Fungal STAND N-terminal Goodbye domain-containing protein</fullName>
    </recommendedName>
</protein>
<dbReference type="InterPro" id="IPR056884">
    <property type="entry name" value="NPHP3-like_N"/>
</dbReference>
<sequence length="1460" mass="166571">MSPAEKQVQLPADLQDENRDVADLWKDALKAYKGIVGFDLEKKFDNVQAMIDQGTKEMNNFHSFRHNDKKVDKLRSLFANNLDYIQKGANQLIAAATPAFPPAAAIGTAITFMLGACRDQRADYDLVVVFFEDMNSFLQRVVILETRLPGHKAYQNCLMDVFTSFLTMCGYAHKYIELGRFKKWINNLLSGGDSDLSGARKTMDLKLTRLQNATEFAILGNTEDLKKMNSELQQNSDLHTAMLEDQKEVMSSIQENTETIRNDMAKLLKAFTDQNKENSAKKKSSNFNSNKSASANRIRNLFVEIEGEDHEYYVLKDTIIPDTCNWVFDEPQWEQWHKSEDPGPVLAISGDPGVGKSHISASVYDKLLKEAEGDAEKHTCAAHFYFREQASDLHTFVNAVNIIIIQVVEQNEEVCELVLAEFNKDETFIEYQDPEDVFRKLLVPIFRKDSKYHLNLMLDGIDELSDFENLVKFLEIIRNEELRISVVVTSRPERVKEISVPTISISVEKEKQKLDLRELIWNRLNSLSALRTFGRYVKQRVADKLEEHSPNMLYAENMLHRFNSLNREAAVLRTLEKPLPADLDELYEILVAECYKHLIPEHKSLVNRLLHWVAHKQSLTLDEVNSLLRLWTGDKNFDIDEIPDSLLNLIRIGDPGADAEQRAKVRARGNGNTAVEELDQANADPDAIYNDGNLPVKFHERSMRAFFCDTENKEKSQHWKPSETNRQLFLDLAGVFRAENEGMTIAPSLKEYAFERMFQYWRDIEPQDHTAEEQAQVMEAFASVMLNRYRFAQSYCAQDVTQGNTYTYLEMFDDKSFEKVSTWTALLEEIKPLLSEDIAEWWAGIENNPRDCSLPLLRAHTKILYLAEYTQEISQAFDAIKSITELRPMSDTIAERAKLNFEDQVEDASPEGLLAMALENFFDDIPLDPCAHRAVAFVLLIHATPEASAAAIHNAMEMPDDVIGRFHGELSMSQIVAMKQEWDEAYAWVTRYMERIDHPSIFEAVKREAYVNKARIELGSGNKEEAARSFALSRKSDPAQLTPDWTLFEEISIIPVPEESSRFIATIKDWLPLERLMYLALDYDDGGKSLHGQIREAALQTHEEQFIIQVYEDAIAVLDNVKAAAPLQCELALFHWHVQKDPHTAQKLLDQVLESGSNLWHYAITSANPVTILNRAIVYQCDIAWQFFQESSDPHVKADLLESIRTILTRPLALDVPPDTSNLHRPLTMAKMYFKMGPVIEAQNILQDVMDKCIHHLSDTVDWNDSNNLVFLAKVLHLLSKKVKNGEQLVRAAKILLSAQFSRLDPKISQSSGDESSEAGPDTPVDEGEGEGEKEAEKELPDEGDLITDTRKCSGECHPVTEFSRWGNQVAYQCMTCFEGFLCQGCYENRQAISTDTVGDAPKRLVSCGKNHEYLKMPIEGWHGVKDGKVMMEDKPFEFTELLQQVRELCQEAWEEIWLG</sequence>
<dbReference type="Proteomes" id="UP001152024">
    <property type="component" value="Unassembled WGS sequence"/>
</dbReference>
<name>A0ABQ8RPR0_FUSEQ</name>
<evidence type="ECO:0000259" key="3">
    <source>
        <dbReference type="Pfam" id="PF17109"/>
    </source>
</evidence>
<dbReference type="InterPro" id="IPR031350">
    <property type="entry name" value="Goodbye_dom"/>
</dbReference>
<evidence type="ECO:0000256" key="2">
    <source>
        <dbReference type="SAM" id="MobiDB-lite"/>
    </source>
</evidence>
<feature type="domain" description="Nephrocystin 3-like N-terminal" evidence="4">
    <location>
        <begin position="322"/>
        <end position="491"/>
    </location>
</feature>
<proteinExistence type="predicted"/>
<dbReference type="EMBL" id="JAOQBH010000002">
    <property type="protein sequence ID" value="KAJ4139750.1"/>
    <property type="molecule type" value="Genomic_DNA"/>
</dbReference>
<dbReference type="Pfam" id="PF24883">
    <property type="entry name" value="NPHP3_N"/>
    <property type="match status" value="1"/>
</dbReference>
<keyword evidence="1" id="KW-0677">Repeat</keyword>
<dbReference type="PANTHER" id="PTHR10039">
    <property type="entry name" value="AMELOGENIN"/>
    <property type="match status" value="1"/>
</dbReference>
<evidence type="ECO:0000313" key="6">
    <source>
        <dbReference type="Proteomes" id="UP001152024"/>
    </source>
</evidence>
<comment type="caution">
    <text evidence="5">The sequence shown here is derived from an EMBL/GenBank/DDBJ whole genome shotgun (WGS) entry which is preliminary data.</text>
</comment>